<feature type="transmembrane region" description="Helical" evidence="1">
    <location>
        <begin position="115"/>
        <end position="133"/>
    </location>
</feature>
<gene>
    <name evidence="2" type="ORF">COT24_01275</name>
</gene>
<feature type="transmembrane region" description="Helical" evidence="1">
    <location>
        <begin position="204"/>
        <end position="225"/>
    </location>
</feature>
<evidence type="ECO:0008006" key="4">
    <source>
        <dbReference type="Google" id="ProtNLM"/>
    </source>
</evidence>
<dbReference type="InterPro" id="IPR041113">
    <property type="entry name" value="Heliorhodopsin"/>
</dbReference>
<keyword evidence="1" id="KW-0472">Membrane</keyword>
<evidence type="ECO:0000313" key="3">
    <source>
        <dbReference type="Proteomes" id="UP000231542"/>
    </source>
</evidence>
<feature type="transmembrane region" description="Helical" evidence="1">
    <location>
        <begin position="21"/>
        <end position="41"/>
    </location>
</feature>
<dbReference type="AlphaFoldDB" id="A0A2H0YYT6"/>
<dbReference type="SUPFAM" id="SSF81321">
    <property type="entry name" value="Family A G protein-coupled receptor-like"/>
    <property type="match status" value="1"/>
</dbReference>
<comment type="caution">
    <text evidence="2">The sequence shown here is derived from an EMBL/GenBank/DDBJ whole genome shotgun (WGS) entry which is preliminary data.</text>
</comment>
<feature type="transmembrane region" description="Helical" evidence="1">
    <location>
        <begin position="170"/>
        <end position="192"/>
    </location>
</feature>
<feature type="transmembrane region" description="Helical" evidence="1">
    <location>
        <begin position="139"/>
        <end position="158"/>
    </location>
</feature>
<feature type="transmembrane region" description="Helical" evidence="1">
    <location>
        <begin position="70"/>
        <end position="95"/>
    </location>
</feature>
<proteinExistence type="predicted"/>
<reference evidence="2 3" key="1">
    <citation type="submission" date="2017-09" db="EMBL/GenBank/DDBJ databases">
        <title>Depth-based differentiation of microbial function through sediment-hosted aquifers and enrichment of novel symbionts in the deep terrestrial subsurface.</title>
        <authorList>
            <person name="Probst A.J."/>
            <person name="Ladd B."/>
            <person name="Jarett J.K."/>
            <person name="Geller-Mcgrath D.E."/>
            <person name="Sieber C.M."/>
            <person name="Emerson J.B."/>
            <person name="Anantharaman K."/>
            <person name="Thomas B.C."/>
            <person name="Malmstrom R."/>
            <person name="Stieglmeier M."/>
            <person name="Klingl A."/>
            <person name="Woyke T."/>
            <person name="Ryan C.M."/>
            <person name="Banfield J.F."/>
        </authorList>
    </citation>
    <scope>NUCLEOTIDE SEQUENCE [LARGE SCALE GENOMIC DNA]</scope>
    <source>
        <strain evidence="2">CG08_land_8_20_14_0_20_40_16</strain>
    </source>
</reference>
<evidence type="ECO:0000313" key="2">
    <source>
        <dbReference type="EMBL" id="PIS42893.1"/>
    </source>
</evidence>
<dbReference type="NCBIfam" id="NF038020">
    <property type="entry name" value="HeR"/>
    <property type="match status" value="1"/>
</dbReference>
<dbReference type="Gene3D" id="1.20.1070.10">
    <property type="entry name" value="Rhodopsin 7-helix transmembrane proteins"/>
    <property type="match status" value="1"/>
</dbReference>
<organism evidence="2 3">
    <name type="scientific">Candidatus Kerfeldbacteria bacterium CG08_land_8_20_14_0_20_40_16</name>
    <dbReference type="NCBI Taxonomy" id="2014244"/>
    <lineage>
        <taxon>Bacteria</taxon>
        <taxon>Candidatus Kerfeldiibacteriota</taxon>
    </lineage>
</organism>
<keyword evidence="1" id="KW-0812">Transmembrane</keyword>
<feature type="transmembrane region" description="Helical" evidence="1">
    <location>
        <begin position="237"/>
        <end position="259"/>
    </location>
</feature>
<name>A0A2H0YYT6_9BACT</name>
<evidence type="ECO:0000256" key="1">
    <source>
        <dbReference type="SAM" id="Phobius"/>
    </source>
</evidence>
<dbReference type="Pfam" id="PF18761">
    <property type="entry name" value="Heliorhodopsin"/>
    <property type="match status" value="1"/>
</dbReference>
<keyword evidence="1" id="KW-1133">Transmembrane helix</keyword>
<dbReference type="EMBL" id="PEXU01000014">
    <property type="protein sequence ID" value="PIS42893.1"/>
    <property type="molecule type" value="Genomic_DNA"/>
</dbReference>
<accession>A0A2H0YYT6</accession>
<sequence length="266" mass="30177">MEEVITNRLLTGDGSRFKKLRIFNLVMAILHAAQGGLMLYLSTNFNLSITTLFVEFNTQTQKLEPVLKEAFSLSIGPLVAGFLFLSALAHLAVSLPNIYDWYVRNLKKGANYARWIEYFFSSSLMIMVVALLAGMSDGISLMLLFFLNGMMILFGWIMELHNQNTEKTNWTAFIFGCLAGAIPWVAIALYLFLAGGETGRAPTFVYWIFFSIFLFFNVFAINMVLQYKKVGKWKDYLYGEKAYIILSLVAKSLLAWQVWAGTLRPV</sequence>
<protein>
    <recommendedName>
        <fullName evidence="4">Heliorhodopsin HeR</fullName>
    </recommendedName>
</protein>
<dbReference type="Proteomes" id="UP000231542">
    <property type="component" value="Unassembled WGS sequence"/>
</dbReference>